<reference evidence="2 3" key="1">
    <citation type="submission" date="2015-11" db="EMBL/GenBank/DDBJ databases">
        <title>Expanding the genomic diversity of Burkholderia species for the development of highly accurate diagnostics.</title>
        <authorList>
            <person name="Sahl J."/>
            <person name="Keim P."/>
            <person name="Wagner D."/>
        </authorList>
    </citation>
    <scope>NUCLEOTIDE SEQUENCE [LARGE SCALE GENOMIC DNA]</scope>
    <source>
        <strain evidence="2 3">MSMB793WGS</strain>
    </source>
</reference>
<comment type="caution">
    <text evidence="2">The sequence shown here is derived from an EMBL/GenBank/DDBJ whole genome shotgun (WGS) entry which is preliminary data.</text>
</comment>
<evidence type="ECO:0000256" key="1">
    <source>
        <dbReference type="SAM" id="MobiDB-lite"/>
    </source>
</evidence>
<feature type="region of interest" description="Disordered" evidence="1">
    <location>
        <begin position="46"/>
        <end position="79"/>
    </location>
</feature>
<name>A0A108E837_9BURK</name>
<dbReference type="Proteomes" id="UP000068016">
    <property type="component" value="Unassembled WGS sequence"/>
</dbReference>
<gene>
    <name evidence="2" type="ORF">WT83_27510</name>
</gene>
<feature type="compositionally biased region" description="Basic and acidic residues" evidence="1">
    <location>
        <begin position="60"/>
        <end position="79"/>
    </location>
</feature>
<evidence type="ECO:0000313" key="3">
    <source>
        <dbReference type="Proteomes" id="UP000068016"/>
    </source>
</evidence>
<sequence>MIKWTDAPNGSAGHVDGRLVVQIRRLVVGGWSAGWRNGMKWDLSDQSTHVKQQSSRHFKTREAAKRAVEKRMRPDGGHE</sequence>
<accession>A0A108E837</accession>
<dbReference type="AlphaFoldDB" id="A0A108E837"/>
<proteinExistence type="predicted"/>
<protein>
    <submittedName>
        <fullName evidence="2">Uncharacterized protein</fullName>
    </submittedName>
</protein>
<evidence type="ECO:0000313" key="2">
    <source>
        <dbReference type="EMBL" id="KWN06432.1"/>
    </source>
</evidence>
<dbReference type="RefSeq" id="WP_060348513.1">
    <property type="nucleotide sequence ID" value="NZ_LPLZ01000074.1"/>
</dbReference>
<dbReference type="EMBL" id="LPLZ01000074">
    <property type="protein sequence ID" value="KWN06432.1"/>
    <property type="molecule type" value="Genomic_DNA"/>
</dbReference>
<organism evidence="2 3">
    <name type="scientific">Burkholderia territorii</name>
    <dbReference type="NCBI Taxonomy" id="1503055"/>
    <lineage>
        <taxon>Bacteria</taxon>
        <taxon>Pseudomonadati</taxon>
        <taxon>Pseudomonadota</taxon>
        <taxon>Betaproteobacteria</taxon>
        <taxon>Burkholderiales</taxon>
        <taxon>Burkholderiaceae</taxon>
        <taxon>Burkholderia</taxon>
        <taxon>Burkholderia cepacia complex</taxon>
    </lineage>
</organism>